<feature type="compositionally biased region" description="Polar residues" evidence="1">
    <location>
        <begin position="18"/>
        <end position="32"/>
    </location>
</feature>
<dbReference type="Ensembl" id="ENSCCNT00000018093.1">
    <property type="protein sequence ID" value="ENSCCNP00000013802.1"/>
    <property type="gene ID" value="ENSCCNG00000014295.1"/>
</dbReference>
<feature type="compositionally biased region" description="Acidic residues" evidence="1">
    <location>
        <begin position="8"/>
        <end position="17"/>
    </location>
</feature>
<dbReference type="PANTHER" id="PTHR35075:SF1">
    <property type="entry name" value="A-KINASE ANCHOR PROTEIN 14"/>
    <property type="match status" value="1"/>
</dbReference>
<name>A0A8C0WNM0_CASCN</name>
<gene>
    <name evidence="2" type="primary">Akap14</name>
</gene>
<accession>A0A8C0WNM0</accession>
<sequence>MDTKDNSEVQETEDESNMIDTEGNTNMTDPQDNKNVTEVALALVEATIAAAVQFVKESINPIKNIKWITHGEFTPERGRRQIEKFKWEYQSRWVHYTDFIEREDLIHSFRYIYCVRWSVPTALKPMPRVSAAAFFTIKFNKNKPPDMPVDVSYVFEGQALVQRPGMIRFREKWLRDIIEAKHILMESLPF</sequence>
<dbReference type="InterPro" id="IPR053084">
    <property type="entry name" value="AKAP"/>
</dbReference>
<proteinExistence type="predicted"/>
<dbReference type="GO" id="GO:0034237">
    <property type="term" value="F:protein kinase A regulatory subunit binding"/>
    <property type="evidence" value="ECO:0007669"/>
    <property type="project" value="TreeGrafter"/>
</dbReference>
<evidence type="ECO:0000256" key="1">
    <source>
        <dbReference type="SAM" id="MobiDB-lite"/>
    </source>
</evidence>
<dbReference type="PANTHER" id="PTHR35075">
    <property type="entry name" value="A-KINASE ANCHOR PROTEIN 14"/>
    <property type="match status" value="1"/>
</dbReference>
<dbReference type="AlphaFoldDB" id="A0A8C0WNM0"/>
<evidence type="ECO:0008006" key="3">
    <source>
        <dbReference type="Google" id="ProtNLM"/>
    </source>
</evidence>
<feature type="region of interest" description="Disordered" evidence="1">
    <location>
        <begin position="1"/>
        <end position="32"/>
    </location>
</feature>
<reference evidence="2" key="1">
    <citation type="submission" date="2023-09" db="UniProtKB">
        <authorList>
            <consortium name="Ensembl"/>
        </authorList>
    </citation>
    <scope>IDENTIFICATION</scope>
</reference>
<organism evidence="2">
    <name type="scientific">Castor canadensis</name>
    <name type="common">American beaver</name>
    <dbReference type="NCBI Taxonomy" id="51338"/>
    <lineage>
        <taxon>Eukaryota</taxon>
        <taxon>Metazoa</taxon>
        <taxon>Chordata</taxon>
        <taxon>Craniata</taxon>
        <taxon>Vertebrata</taxon>
        <taxon>Euteleostomi</taxon>
        <taxon>Mammalia</taxon>
        <taxon>Eutheria</taxon>
        <taxon>Euarchontoglires</taxon>
        <taxon>Glires</taxon>
        <taxon>Rodentia</taxon>
        <taxon>Castorimorpha</taxon>
        <taxon>Castoridae</taxon>
        <taxon>Castor</taxon>
    </lineage>
</organism>
<dbReference type="Pfam" id="PF14469">
    <property type="entry name" value="AKAP28"/>
    <property type="match status" value="1"/>
</dbReference>
<dbReference type="GO" id="GO:0005952">
    <property type="term" value="C:cAMP-dependent protein kinase complex"/>
    <property type="evidence" value="ECO:0007669"/>
    <property type="project" value="TreeGrafter"/>
</dbReference>
<protein>
    <recommendedName>
        <fullName evidence="3">A-kinase anchor protein 14</fullName>
    </recommendedName>
</protein>
<evidence type="ECO:0000313" key="2">
    <source>
        <dbReference type="Ensembl" id="ENSCCNP00000013802.1"/>
    </source>
</evidence>
<dbReference type="InterPro" id="IPR025663">
    <property type="entry name" value="AKAP_28"/>
</dbReference>